<evidence type="ECO:0000256" key="1">
    <source>
        <dbReference type="ARBA" id="ARBA00001033"/>
    </source>
</evidence>
<name>A0ABU9XE87_9BACI</name>
<dbReference type="InterPro" id="IPR020550">
    <property type="entry name" value="Inositol_monophosphatase_CS"/>
</dbReference>
<dbReference type="PRINTS" id="PR00377">
    <property type="entry name" value="IMPHPHTASES"/>
</dbReference>
<keyword evidence="4" id="KW-0460">Magnesium</keyword>
<dbReference type="Pfam" id="PF00459">
    <property type="entry name" value="Inositol_P"/>
    <property type="match status" value="1"/>
</dbReference>
<dbReference type="PANTHER" id="PTHR20854:SF4">
    <property type="entry name" value="INOSITOL-1-MONOPHOSPHATASE-RELATED"/>
    <property type="match status" value="1"/>
</dbReference>
<proteinExistence type="predicted"/>
<dbReference type="Gene3D" id="3.30.540.10">
    <property type="entry name" value="Fructose-1,6-Bisphosphatase, subunit A, domain 1"/>
    <property type="match status" value="1"/>
</dbReference>
<organism evidence="5 6">
    <name type="scientific">Ornithinibacillus xuwenensis</name>
    <dbReference type="NCBI Taxonomy" id="3144668"/>
    <lineage>
        <taxon>Bacteria</taxon>
        <taxon>Bacillati</taxon>
        <taxon>Bacillota</taxon>
        <taxon>Bacilli</taxon>
        <taxon>Bacillales</taxon>
        <taxon>Bacillaceae</taxon>
        <taxon>Ornithinibacillus</taxon>
    </lineage>
</organism>
<dbReference type="RefSeq" id="WP_345824029.1">
    <property type="nucleotide sequence ID" value="NZ_JBDIML010000001.1"/>
</dbReference>
<dbReference type="EC" id="3.1.3.25" evidence="2"/>
<comment type="caution">
    <text evidence="5">The sequence shown here is derived from an EMBL/GenBank/DDBJ whole genome shotgun (WGS) entry which is preliminary data.</text>
</comment>
<dbReference type="EMBL" id="JBDIML010000001">
    <property type="protein sequence ID" value="MEN2766584.1"/>
    <property type="molecule type" value="Genomic_DNA"/>
</dbReference>
<evidence type="ECO:0000256" key="3">
    <source>
        <dbReference type="ARBA" id="ARBA00022723"/>
    </source>
</evidence>
<evidence type="ECO:0000313" key="6">
    <source>
        <dbReference type="Proteomes" id="UP001444625"/>
    </source>
</evidence>
<dbReference type="Gene3D" id="3.40.190.80">
    <property type="match status" value="1"/>
</dbReference>
<sequence>MEKMERNRLFRDAKEWILEAGKEIRNKMSDPFEVDTKSNPNDLVTTMDRNTEKYFVDRIKTKYPDHLLLSEEGFGDDVRSLDGTVWIIDPIDGTMNFVQQKRNFAISIGIYHHGIGEIGLIYNVMEDVLYHAIRGEGAYKNGERLPHLKSGAVLEESVIGLNHFWLCENRLVEEKAMQKLVKTARGTRTYGSAALEFAFVAEGVLEGYITMSLSPWDIAAGVILVDEVGGISTDIDGNQLNLVEKSSVFTSHPSIHRRIIEDFIQKGRK</sequence>
<dbReference type="PROSITE" id="PS00630">
    <property type="entry name" value="IMP_2"/>
    <property type="match status" value="1"/>
</dbReference>
<dbReference type="Proteomes" id="UP001444625">
    <property type="component" value="Unassembled WGS sequence"/>
</dbReference>
<dbReference type="PANTHER" id="PTHR20854">
    <property type="entry name" value="INOSITOL MONOPHOSPHATASE"/>
    <property type="match status" value="1"/>
</dbReference>
<gene>
    <name evidence="5" type="ORF">ABC228_05235</name>
</gene>
<dbReference type="InterPro" id="IPR000760">
    <property type="entry name" value="Inositol_monophosphatase-like"/>
</dbReference>
<protein>
    <recommendedName>
        <fullName evidence="2">inositol-phosphate phosphatase</fullName>
        <ecNumber evidence="2">3.1.3.25</ecNumber>
    </recommendedName>
</protein>
<evidence type="ECO:0000313" key="5">
    <source>
        <dbReference type="EMBL" id="MEN2766584.1"/>
    </source>
</evidence>
<dbReference type="SUPFAM" id="SSF56655">
    <property type="entry name" value="Carbohydrate phosphatase"/>
    <property type="match status" value="1"/>
</dbReference>
<evidence type="ECO:0000256" key="2">
    <source>
        <dbReference type="ARBA" id="ARBA00013106"/>
    </source>
</evidence>
<reference evidence="5 6" key="1">
    <citation type="submission" date="2024-05" db="EMBL/GenBank/DDBJ databases">
        <authorList>
            <person name="Haq I."/>
            <person name="Ullah Z."/>
            <person name="Ahmad R."/>
            <person name="Li M."/>
            <person name="Tong Y."/>
        </authorList>
    </citation>
    <scope>NUCLEOTIDE SEQUENCE [LARGE SCALE GENOMIC DNA]</scope>
    <source>
        <strain evidence="5 6">16A2E</strain>
    </source>
</reference>
<accession>A0ABU9XE87</accession>
<dbReference type="CDD" id="cd01637">
    <property type="entry name" value="IMPase_like"/>
    <property type="match status" value="1"/>
</dbReference>
<comment type="catalytic activity">
    <reaction evidence="1">
        <text>a myo-inositol phosphate + H2O = myo-inositol + phosphate</text>
        <dbReference type="Rhea" id="RHEA:24056"/>
        <dbReference type="ChEBI" id="CHEBI:15377"/>
        <dbReference type="ChEBI" id="CHEBI:17268"/>
        <dbReference type="ChEBI" id="CHEBI:43474"/>
        <dbReference type="ChEBI" id="CHEBI:84139"/>
        <dbReference type="EC" id="3.1.3.25"/>
    </reaction>
</comment>
<keyword evidence="6" id="KW-1185">Reference proteome</keyword>
<evidence type="ECO:0000256" key="4">
    <source>
        <dbReference type="ARBA" id="ARBA00022842"/>
    </source>
</evidence>
<keyword evidence="3" id="KW-0479">Metal-binding</keyword>